<keyword evidence="2" id="KW-0805">Transcription regulation</keyword>
<sequence length="302" mass="32719">MYRPDLHDLEAVIAIARRGSFRAAAVDLGMSTTALSNAIGKLEASLGVRLFNRTTRSVSLSDAGRLFVEQVGPALQDIHGALEAVRAQQTVPSGTLRINAFAMAAREILSPLVLEFLRRHPQVHVDLVTEGRLVDIVAEGFDLGVRVADLVPSDMIALSLGRPQRYAVVGSPAYFQRHATPRVPPDLLHHPCIRVRLPNGALYRWQFEKDGQAAQIDVAGPITLDEAGLARIAVLEGIGLGFFMEQTVRADIEAGRLVRVLDDWTPPRAGLCLYYPGRRNPSAALRAFIGLARAIAAGETIG</sequence>
<evidence type="ECO:0000313" key="7">
    <source>
        <dbReference type="Proteomes" id="UP001596456"/>
    </source>
</evidence>
<evidence type="ECO:0000259" key="5">
    <source>
        <dbReference type="PROSITE" id="PS50931"/>
    </source>
</evidence>
<evidence type="ECO:0000256" key="2">
    <source>
        <dbReference type="ARBA" id="ARBA00023015"/>
    </source>
</evidence>
<evidence type="ECO:0000256" key="3">
    <source>
        <dbReference type="ARBA" id="ARBA00023125"/>
    </source>
</evidence>
<dbReference type="InterPro" id="IPR058163">
    <property type="entry name" value="LysR-type_TF_proteobact-type"/>
</dbReference>
<evidence type="ECO:0000256" key="1">
    <source>
        <dbReference type="ARBA" id="ARBA00009437"/>
    </source>
</evidence>
<dbReference type="EMBL" id="JBHTCM010000020">
    <property type="protein sequence ID" value="MFC7334818.1"/>
    <property type="molecule type" value="Genomic_DNA"/>
</dbReference>
<evidence type="ECO:0000256" key="4">
    <source>
        <dbReference type="ARBA" id="ARBA00023163"/>
    </source>
</evidence>
<dbReference type="PANTHER" id="PTHR30537">
    <property type="entry name" value="HTH-TYPE TRANSCRIPTIONAL REGULATOR"/>
    <property type="match status" value="1"/>
</dbReference>
<dbReference type="Pfam" id="PF03466">
    <property type="entry name" value="LysR_substrate"/>
    <property type="match status" value="1"/>
</dbReference>
<dbReference type="Pfam" id="PF00126">
    <property type="entry name" value="HTH_1"/>
    <property type="match status" value="1"/>
</dbReference>
<dbReference type="SUPFAM" id="SSF53850">
    <property type="entry name" value="Periplasmic binding protein-like II"/>
    <property type="match status" value="1"/>
</dbReference>
<dbReference type="InterPro" id="IPR036390">
    <property type="entry name" value="WH_DNA-bd_sf"/>
</dbReference>
<name>A0ABW2KXN8_9PROT</name>
<comment type="caution">
    <text evidence="6">The sequence shown here is derived from an EMBL/GenBank/DDBJ whole genome shotgun (WGS) entry which is preliminary data.</text>
</comment>
<keyword evidence="7" id="KW-1185">Reference proteome</keyword>
<dbReference type="PANTHER" id="PTHR30537:SF5">
    <property type="entry name" value="HTH-TYPE TRANSCRIPTIONAL ACTIVATOR TTDR-RELATED"/>
    <property type="match status" value="1"/>
</dbReference>
<dbReference type="RefSeq" id="WP_377360363.1">
    <property type="nucleotide sequence ID" value="NZ_JBHTCM010000020.1"/>
</dbReference>
<dbReference type="Gene3D" id="1.10.10.10">
    <property type="entry name" value="Winged helix-like DNA-binding domain superfamily/Winged helix DNA-binding domain"/>
    <property type="match status" value="1"/>
</dbReference>
<dbReference type="Gene3D" id="3.40.190.290">
    <property type="match status" value="1"/>
</dbReference>
<dbReference type="CDD" id="cd08474">
    <property type="entry name" value="PBP2_CrgA_like_5"/>
    <property type="match status" value="1"/>
</dbReference>
<dbReference type="PROSITE" id="PS50931">
    <property type="entry name" value="HTH_LYSR"/>
    <property type="match status" value="1"/>
</dbReference>
<protein>
    <submittedName>
        <fullName evidence="6">LysR substrate-binding domain-containing protein</fullName>
    </submittedName>
</protein>
<keyword evidence="4" id="KW-0804">Transcription</keyword>
<dbReference type="SUPFAM" id="SSF46785">
    <property type="entry name" value="Winged helix' DNA-binding domain"/>
    <property type="match status" value="1"/>
</dbReference>
<comment type="similarity">
    <text evidence="1">Belongs to the LysR transcriptional regulatory family.</text>
</comment>
<proteinExistence type="inferred from homology"/>
<keyword evidence="3" id="KW-0238">DNA-binding</keyword>
<feature type="domain" description="HTH lysR-type" evidence="5">
    <location>
        <begin position="4"/>
        <end position="61"/>
    </location>
</feature>
<evidence type="ECO:0000313" key="6">
    <source>
        <dbReference type="EMBL" id="MFC7334818.1"/>
    </source>
</evidence>
<accession>A0ABW2KXN8</accession>
<dbReference type="Proteomes" id="UP001596456">
    <property type="component" value="Unassembled WGS sequence"/>
</dbReference>
<organism evidence="6 7">
    <name type="scientific">Rhodocista pekingensis</name>
    <dbReference type="NCBI Taxonomy" id="201185"/>
    <lineage>
        <taxon>Bacteria</taxon>
        <taxon>Pseudomonadati</taxon>
        <taxon>Pseudomonadota</taxon>
        <taxon>Alphaproteobacteria</taxon>
        <taxon>Rhodospirillales</taxon>
        <taxon>Azospirillaceae</taxon>
        <taxon>Rhodocista</taxon>
    </lineage>
</organism>
<dbReference type="InterPro" id="IPR000847">
    <property type="entry name" value="LysR_HTH_N"/>
</dbReference>
<dbReference type="InterPro" id="IPR036388">
    <property type="entry name" value="WH-like_DNA-bd_sf"/>
</dbReference>
<dbReference type="InterPro" id="IPR005119">
    <property type="entry name" value="LysR_subst-bd"/>
</dbReference>
<gene>
    <name evidence="6" type="ORF">ACFQPS_16755</name>
</gene>
<reference evidence="7" key="1">
    <citation type="journal article" date="2019" name="Int. J. Syst. Evol. Microbiol.">
        <title>The Global Catalogue of Microorganisms (GCM) 10K type strain sequencing project: providing services to taxonomists for standard genome sequencing and annotation.</title>
        <authorList>
            <consortium name="The Broad Institute Genomics Platform"/>
            <consortium name="The Broad Institute Genome Sequencing Center for Infectious Disease"/>
            <person name="Wu L."/>
            <person name="Ma J."/>
        </authorList>
    </citation>
    <scope>NUCLEOTIDE SEQUENCE [LARGE SCALE GENOMIC DNA]</scope>
    <source>
        <strain evidence="7">CGMCC 1.16275</strain>
    </source>
</reference>